<keyword evidence="9" id="KW-0460">Magnesium</keyword>
<dbReference type="FunFam" id="3.30.930.10:FF:000095">
    <property type="entry name" value="Phenylalanine--tRNA ligase alpha subunit"/>
    <property type="match status" value="1"/>
</dbReference>
<evidence type="ECO:0000256" key="7">
    <source>
        <dbReference type="ARBA" id="ARBA00022741"/>
    </source>
</evidence>
<keyword evidence="4" id="KW-0963">Cytoplasm</keyword>
<organism evidence="13">
    <name type="scientific">groundwater metagenome</name>
    <dbReference type="NCBI Taxonomy" id="717931"/>
    <lineage>
        <taxon>unclassified sequences</taxon>
        <taxon>metagenomes</taxon>
        <taxon>ecological metagenomes</taxon>
    </lineage>
</organism>
<dbReference type="GO" id="GO:0006432">
    <property type="term" value="P:phenylalanyl-tRNA aminoacylation"/>
    <property type="evidence" value="ECO:0007669"/>
    <property type="project" value="InterPro"/>
</dbReference>
<evidence type="ECO:0000256" key="2">
    <source>
        <dbReference type="ARBA" id="ARBA00006703"/>
    </source>
</evidence>
<dbReference type="GO" id="GO:0046872">
    <property type="term" value="F:metal ion binding"/>
    <property type="evidence" value="ECO:0007669"/>
    <property type="project" value="UniProtKB-KW"/>
</dbReference>
<feature type="domain" description="Aminoacyl-transfer RNA synthetases class-II family profile" evidence="12">
    <location>
        <begin position="229"/>
        <end position="475"/>
    </location>
</feature>
<dbReference type="InterPro" id="IPR022917">
    <property type="entry name" value="Phe_tRNA_ligase_alpha_bac/arc"/>
</dbReference>
<keyword evidence="10" id="KW-0648">Protein biosynthesis</keyword>
<dbReference type="InterPro" id="IPR036388">
    <property type="entry name" value="WH-like_DNA-bd_sf"/>
</dbReference>
<dbReference type="HAMAP" id="MF_00282">
    <property type="entry name" value="Phe_tRNA_synth_alpha2"/>
    <property type="match status" value="1"/>
</dbReference>
<dbReference type="PANTHER" id="PTHR11538:SF40">
    <property type="entry name" value="PHENYLALANINE--TRNA LIGASE ALPHA SUBUNIT"/>
    <property type="match status" value="1"/>
</dbReference>
<evidence type="ECO:0000256" key="5">
    <source>
        <dbReference type="ARBA" id="ARBA00022598"/>
    </source>
</evidence>
<dbReference type="Gene3D" id="1.10.10.10">
    <property type="entry name" value="Winged helix-like DNA-binding domain superfamily/Winged helix DNA-binding domain"/>
    <property type="match status" value="1"/>
</dbReference>
<dbReference type="Gene3D" id="3.30.930.10">
    <property type="entry name" value="Bira Bifunctional Protein, Domain 2"/>
    <property type="match status" value="1"/>
</dbReference>
<evidence type="ECO:0000256" key="8">
    <source>
        <dbReference type="ARBA" id="ARBA00022840"/>
    </source>
</evidence>
<keyword evidence="6" id="KW-0479">Metal-binding</keyword>
<dbReference type="GO" id="GO:0004826">
    <property type="term" value="F:phenylalanine-tRNA ligase activity"/>
    <property type="evidence" value="ECO:0007669"/>
    <property type="project" value="UniProtKB-EC"/>
</dbReference>
<dbReference type="GO" id="GO:0005524">
    <property type="term" value="F:ATP binding"/>
    <property type="evidence" value="ECO:0007669"/>
    <property type="project" value="UniProtKB-KW"/>
</dbReference>
<keyword evidence="11" id="KW-0030">Aminoacyl-tRNA synthetase</keyword>
<dbReference type="InterPro" id="IPR004529">
    <property type="entry name" value="Phe-tRNA-synth_IIc_asu"/>
</dbReference>
<dbReference type="EMBL" id="CCXY01000254">
    <property type="protein sequence ID" value="CEG13116.1"/>
    <property type="molecule type" value="Genomic_DNA"/>
</dbReference>
<keyword evidence="5 13" id="KW-0436">Ligase</keyword>
<sequence>MDFHPNEIKILKISEGKQNIKEISERANLNIDAVARTIDWLKTKNLVNVEEKVRKFVFPNDEGKAYLNSGLPERQILNLMKSKNISEITIDDLKNIIEESNLKVNVNLTIGWLRKKKHITFKDKVIIFSDFAVQDDEILLENIEGRDLNTLSDAERKAYEILNGRKILNLKETKEIFTSLTDEGRKIKENIAELKEQISQLTPEMLAKKSWTGAEFRKYDVNVFVEPQYPAKFHPLTNLINQIREIFVGMGFKEMQGNLIEPTFWDFDALFQPQDHPARDMQDTFYLKNFKGEIYGFEKFKDAIKEAHEKGWKYKWNEEEAKKFILRTHTTAVSAHYLTTLKKHDLPAKIFTIGKVFRNETIDFKHLPEFYQVEGIIVSEEVNFRNLLGILKNFYNSLGFEKIRFRPGYFPYTEMSVEPEIYLESKGQWMELGGAGIFRPEVVKPLLGFECPVLAWGLGLDRIAALRLNLSDIRDLYISDIEWLRKNKG</sequence>
<comment type="subcellular location">
    <subcellularLocation>
        <location evidence="1">Cytoplasm</location>
    </subcellularLocation>
</comment>
<dbReference type="InterPro" id="IPR006195">
    <property type="entry name" value="aa-tRNA-synth_II"/>
</dbReference>
<dbReference type="InterPro" id="IPR045864">
    <property type="entry name" value="aa-tRNA-synth_II/BPL/LPL"/>
</dbReference>
<dbReference type="EC" id="6.1.1.20" evidence="3"/>
<gene>
    <name evidence="13" type="primary">pheS</name>
    <name evidence="13" type="ORF">MSIBF_A3270003</name>
</gene>
<dbReference type="NCBIfam" id="TIGR00468">
    <property type="entry name" value="pheS"/>
    <property type="match status" value="1"/>
</dbReference>
<evidence type="ECO:0000256" key="1">
    <source>
        <dbReference type="ARBA" id="ARBA00004496"/>
    </source>
</evidence>
<evidence type="ECO:0000256" key="6">
    <source>
        <dbReference type="ARBA" id="ARBA00022723"/>
    </source>
</evidence>
<dbReference type="SUPFAM" id="SSF46785">
    <property type="entry name" value="Winged helix' DNA-binding domain"/>
    <property type="match status" value="1"/>
</dbReference>
<proteinExistence type="inferred from homology"/>
<dbReference type="AlphaFoldDB" id="A0A098EC77"/>
<keyword evidence="8" id="KW-0067">ATP-binding</keyword>
<protein>
    <recommendedName>
        <fullName evidence="3">phenylalanine--tRNA ligase</fullName>
        <ecNumber evidence="3">6.1.1.20</ecNumber>
    </recommendedName>
</protein>
<evidence type="ECO:0000313" key="13">
    <source>
        <dbReference type="EMBL" id="CEG13116.1"/>
    </source>
</evidence>
<evidence type="ECO:0000256" key="10">
    <source>
        <dbReference type="ARBA" id="ARBA00022917"/>
    </source>
</evidence>
<evidence type="ECO:0000256" key="3">
    <source>
        <dbReference type="ARBA" id="ARBA00012814"/>
    </source>
</evidence>
<evidence type="ECO:0000256" key="9">
    <source>
        <dbReference type="ARBA" id="ARBA00022842"/>
    </source>
</evidence>
<name>A0A098EC77_9ZZZZ</name>
<dbReference type="GO" id="GO:0005737">
    <property type="term" value="C:cytoplasm"/>
    <property type="evidence" value="ECO:0007669"/>
    <property type="project" value="UniProtKB-SubCell"/>
</dbReference>
<dbReference type="InterPro" id="IPR036390">
    <property type="entry name" value="WH_DNA-bd_sf"/>
</dbReference>
<keyword evidence="7" id="KW-0547">Nucleotide-binding</keyword>
<dbReference type="CDD" id="cd00496">
    <property type="entry name" value="PheRS_alpha_core"/>
    <property type="match status" value="1"/>
</dbReference>
<dbReference type="Pfam" id="PF01409">
    <property type="entry name" value="tRNA-synt_2d"/>
    <property type="match status" value="1"/>
</dbReference>
<dbReference type="SUPFAM" id="SSF55681">
    <property type="entry name" value="Class II aaRS and biotin synthetases"/>
    <property type="match status" value="1"/>
</dbReference>
<dbReference type="PANTHER" id="PTHR11538">
    <property type="entry name" value="PHENYLALANYL-TRNA SYNTHETASE"/>
    <property type="match status" value="1"/>
</dbReference>
<dbReference type="PROSITE" id="PS50862">
    <property type="entry name" value="AA_TRNA_LIGASE_II"/>
    <property type="match status" value="1"/>
</dbReference>
<dbReference type="InterPro" id="IPR002319">
    <property type="entry name" value="Phenylalanyl-tRNA_Synthase"/>
</dbReference>
<reference evidence="13" key="1">
    <citation type="submission" date="2014-09" db="EMBL/GenBank/DDBJ databases">
        <authorList>
            <person name="Probst J Alexander"/>
        </authorList>
    </citation>
    <scope>NUCLEOTIDE SEQUENCE</scope>
</reference>
<accession>A0A098EC77</accession>
<comment type="similarity">
    <text evidence="2">Belongs to the class-II aminoacyl-tRNA synthetase family. Phe-tRNA synthetase alpha subunit type 2 subfamily.</text>
</comment>
<evidence type="ECO:0000256" key="4">
    <source>
        <dbReference type="ARBA" id="ARBA00022490"/>
    </source>
</evidence>
<dbReference type="NCBIfam" id="NF003210">
    <property type="entry name" value="PRK04172.1"/>
    <property type="match status" value="1"/>
</dbReference>
<dbReference type="GO" id="GO:0000049">
    <property type="term" value="F:tRNA binding"/>
    <property type="evidence" value="ECO:0007669"/>
    <property type="project" value="InterPro"/>
</dbReference>
<evidence type="ECO:0000259" key="12">
    <source>
        <dbReference type="PROSITE" id="PS50862"/>
    </source>
</evidence>
<evidence type="ECO:0000256" key="11">
    <source>
        <dbReference type="ARBA" id="ARBA00023146"/>
    </source>
</evidence>